<dbReference type="OrthoDB" id="7032238at2"/>
<dbReference type="EMBL" id="MZXW01000021">
    <property type="protein sequence ID" value="RXT45691.1"/>
    <property type="molecule type" value="Genomic_DNA"/>
</dbReference>
<organism evidence="2 3">
    <name type="scientific">Bradyrhizobium betae</name>
    <dbReference type="NCBI Taxonomy" id="244734"/>
    <lineage>
        <taxon>Bacteria</taxon>
        <taxon>Pseudomonadati</taxon>
        <taxon>Pseudomonadota</taxon>
        <taxon>Alphaproteobacteria</taxon>
        <taxon>Hyphomicrobiales</taxon>
        <taxon>Nitrobacteraceae</taxon>
        <taxon>Bradyrhizobium</taxon>
    </lineage>
</organism>
<feature type="transmembrane region" description="Helical" evidence="1">
    <location>
        <begin position="67"/>
        <end position="92"/>
    </location>
</feature>
<comment type="caution">
    <text evidence="2">The sequence shown here is derived from an EMBL/GenBank/DDBJ whole genome shotgun (WGS) entry which is preliminary data.</text>
</comment>
<accession>A0A4Q1V2A1</accession>
<proteinExistence type="predicted"/>
<name>A0A4Q1V2A1_9BRAD</name>
<dbReference type="RefSeq" id="WP_129271888.1">
    <property type="nucleotide sequence ID" value="NZ_MZXW01000021.1"/>
</dbReference>
<keyword evidence="1" id="KW-0472">Membrane</keyword>
<keyword evidence="1" id="KW-1133">Transmembrane helix</keyword>
<keyword evidence="3" id="KW-1185">Reference proteome</keyword>
<reference evidence="2 3" key="1">
    <citation type="submission" date="2017-03" db="EMBL/GenBank/DDBJ databases">
        <authorList>
            <person name="Safronova V.I."/>
            <person name="Sazanova A.L."/>
            <person name="Chirak E.R."/>
        </authorList>
    </citation>
    <scope>NUCLEOTIDE SEQUENCE [LARGE SCALE GENOMIC DNA]</scope>
    <source>
        <strain evidence="2 3">Opo-243</strain>
    </source>
</reference>
<gene>
    <name evidence="2" type="ORF">B5V03_18635</name>
</gene>
<feature type="transmembrane region" description="Helical" evidence="1">
    <location>
        <begin position="236"/>
        <end position="258"/>
    </location>
</feature>
<evidence type="ECO:0000313" key="3">
    <source>
        <dbReference type="Proteomes" id="UP000290819"/>
    </source>
</evidence>
<evidence type="ECO:0000256" key="1">
    <source>
        <dbReference type="SAM" id="Phobius"/>
    </source>
</evidence>
<dbReference type="Proteomes" id="UP000290819">
    <property type="component" value="Unassembled WGS sequence"/>
</dbReference>
<evidence type="ECO:0000313" key="2">
    <source>
        <dbReference type="EMBL" id="RXT45691.1"/>
    </source>
</evidence>
<dbReference type="AlphaFoldDB" id="A0A4Q1V2A1"/>
<keyword evidence="1" id="KW-0812">Transmembrane</keyword>
<feature type="transmembrane region" description="Helical" evidence="1">
    <location>
        <begin position="30"/>
        <end position="55"/>
    </location>
</feature>
<protein>
    <submittedName>
        <fullName evidence="2">Uncharacterized protein</fullName>
    </submittedName>
</protein>
<feature type="transmembrane region" description="Helical" evidence="1">
    <location>
        <begin position="112"/>
        <end position="135"/>
    </location>
</feature>
<sequence>MTMETLVAANEATIRPAERLEPWGLQWTPIVAGALAASALSLIMLSFATALGLGVASTAPTWRDTSFALWLLSGIYLILQSLISFGCGGYFAGRVRVPYVSAADDTETRDGFHGVASWALAVLIGAVLVALVAWASSKPAATTQPPSASEPSVLSFELDHLFRAPRRPPNVDLTAERAEAARILMTSSSHNGVATDDRAYLVQQVTALTGLAAGDAERRVDTTIANAKSAISRARAASIIVAFSAAAALLFGAVAAWAGAAAGGRHRDGAPISDWMVHSNRWSRRRMPAPRPMP</sequence>